<sequence length="281" mass="31284">MPKLIYFITHPNVKIDPAVPVPQWPLSERGRERMEQGLRQPWVPTLTAIYSSTEQKAIDGAELLANLLGLGFTQLEALGENDRSATGFLPPDEFEQVANVFFAHPEQSVRGWETARAAQNRIVSAVEALVAADPTDGPIAIVSHGAVGTLLYCHLTGEPISRRWDQPPNAGGNYFAFTLEPRTAHFHWKAIDDFEEHLAALHEQGRQCAERGGQFEENPFLREGQDWQLLAWNRGFKERSIPNPSCSECHGTGVIILRSPEDPSPYDGAQIQCLCNNPERP</sequence>
<comment type="caution">
    <text evidence="1">The sequence shown here is derived from an EMBL/GenBank/DDBJ whole genome shotgun (WGS) entry which is preliminary data.</text>
</comment>
<name>A0A7W9SP00_ARMRO</name>
<accession>A0A7W9SP00</accession>
<dbReference type="InterPro" id="IPR029033">
    <property type="entry name" value="His_PPase_superfam"/>
</dbReference>
<dbReference type="AlphaFoldDB" id="A0A7W9SP00"/>
<dbReference type="RefSeq" id="WP_221289936.1">
    <property type="nucleotide sequence ID" value="NZ_JACHGW010000002.1"/>
</dbReference>
<dbReference type="Pfam" id="PF00300">
    <property type="entry name" value="His_Phos_1"/>
    <property type="match status" value="1"/>
</dbReference>
<reference evidence="1 2" key="1">
    <citation type="submission" date="2020-08" db="EMBL/GenBank/DDBJ databases">
        <title>Genomic Encyclopedia of Type Strains, Phase IV (KMG-IV): sequencing the most valuable type-strain genomes for metagenomic binning, comparative biology and taxonomic classification.</title>
        <authorList>
            <person name="Goeker M."/>
        </authorList>
    </citation>
    <scope>NUCLEOTIDE SEQUENCE [LARGE SCALE GENOMIC DNA]</scope>
    <source>
        <strain evidence="1 2">DSM 23562</strain>
    </source>
</reference>
<protein>
    <submittedName>
        <fullName evidence="1">Broad specificity phosphatase PhoE</fullName>
    </submittedName>
</protein>
<dbReference type="SUPFAM" id="SSF53254">
    <property type="entry name" value="Phosphoglycerate mutase-like"/>
    <property type="match status" value="1"/>
</dbReference>
<proteinExistence type="predicted"/>
<dbReference type="EMBL" id="JACHGW010000002">
    <property type="protein sequence ID" value="MBB6050135.1"/>
    <property type="molecule type" value="Genomic_DNA"/>
</dbReference>
<keyword evidence="2" id="KW-1185">Reference proteome</keyword>
<organism evidence="1 2">
    <name type="scientific">Armatimonas rosea</name>
    <dbReference type="NCBI Taxonomy" id="685828"/>
    <lineage>
        <taxon>Bacteria</taxon>
        <taxon>Bacillati</taxon>
        <taxon>Armatimonadota</taxon>
        <taxon>Armatimonadia</taxon>
        <taxon>Armatimonadales</taxon>
        <taxon>Armatimonadaceae</taxon>
        <taxon>Armatimonas</taxon>
    </lineage>
</organism>
<dbReference type="Proteomes" id="UP000520814">
    <property type="component" value="Unassembled WGS sequence"/>
</dbReference>
<evidence type="ECO:0000313" key="1">
    <source>
        <dbReference type="EMBL" id="MBB6050135.1"/>
    </source>
</evidence>
<dbReference type="InterPro" id="IPR013078">
    <property type="entry name" value="His_Pase_superF_clade-1"/>
</dbReference>
<dbReference type="CDD" id="cd07067">
    <property type="entry name" value="HP_PGM_like"/>
    <property type="match status" value="1"/>
</dbReference>
<evidence type="ECO:0000313" key="2">
    <source>
        <dbReference type="Proteomes" id="UP000520814"/>
    </source>
</evidence>
<gene>
    <name evidence="1" type="ORF">HNQ39_001926</name>
</gene>
<dbReference type="Gene3D" id="3.40.50.1240">
    <property type="entry name" value="Phosphoglycerate mutase-like"/>
    <property type="match status" value="1"/>
</dbReference>